<evidence type="ECO:0000259" key="10">
    <source>
        <dbReference type="Pfam" id="PF19425"/>
    </source>
</evidence>
<keyword evidence="12" id="KW-1185">Reference proteome</keyword>
<evidence type="ECO:0000313" key="11">
    <source>
        <dbReference type="EMBL" id="ANJ67237.1"/>
    </source>
</evidence>
<sequence length="487" mass="53041">MQNRYLFGKRKSRTGVLLTGTALLLGLTGLGAVIAKVSTPTDPALDKRIDQSIADAVSSPEIPLPLENPRPANDQEPAQTAALDAPQDDLFSTPSIDFTPPTPLPSLPSAPKVITKTVKVTSGDSLSTVFARAGLGYQDVDRLMALGDSVAPLKTLHPGDEFSFRLSPDQNFQGLTYQIAPNKSLAVSLDEHDQLSAHEIVLPMETRLTTAEGTIDSSLYQSAIDTGLSANIVMQLADIFGWKINFLKDVQNGDHFRIVYEENFLNGKHVDTGRVMAAQFTNNGKVYQAVRYTAPDGKTGYYEPNGASLGRGFLRYPVEFSRISSRFNMHRMHPLYHKIRAHKGVDFAAPTGTPIHAAGGGRIEFIGWQHGYGKVIKIKHDGGYETVYGHMSRFNPKIKNGTKVDMGETIGYVGMTGAATGPHLHYEFHVNGVYTDPLAAKLPEANPIPSRYRKDFLAQTQSLVDQIAQAPKNTPIRAAQVTGLTSE</sequence>
<dbReference type="GO" id="GO:0046872">
    <property type="term" value="F:metal ion binding"/>
    <property type="evidence" value="ECO:0007669"/>
    <property type="project" value="UniProtKB-KW"/>
</dbReference>
<accession>A0A191ZHA9</accession>
<name>A0A191ZHA9_9GAMM</name>
<dbReference type="InterPro" id="IPR045834">
    <property type="entry name" value="Csd3_N2"/>
</dbReference>
<feature type="region of interest" description="Disordered" evidence="8">
    <location>
        <begin position="56"/>
        <end position="79"/>
    </location>
</feature>
<keyword evidence="6" id="KW-0862">Zinc</keyword>
<evidence type="ECO:0000256" key="6">
    <source>
        <dbReference type="ARBA" id="ARBA00022833"/>
    </source>
</evidence>
<dbReference type="InterPro" id="IPR050570">
    <property type="entry name" value="Cell_wall_metabolism_enzyme"/>
</dbReference>
<dbReference type="CDD" id="cd12797">
    <property type="entry name" value="M23_peptidase"/>
    <property type="match status" value="1"/>
</dbReference>
<dbReference type="PANTHER" id="PTHR21666">
    <property type="entry name" value="PEPTIDASE-RELATED"/>
    <property type="match status" value="1"/>
</dbReference>
<dbReference type="Gene3D" id="3.10.450.350">
    <property type="match status" value="2"/>
</dbReference>
<evidence type="ECO:0000256" key="5">
    <source>
        <dbReference type="ARBA" id="ARBA00022801"/>
    </source>
</evidence>
<feature type="domain" description="M23ase beta-sheet core" evidence="9">
    <location>
        <begin position="341"/>
        <end position="437"/>
    </location>
</feature>
<dbReference type="KEGG" id="haz:A9404_07450"/>
<protein>
    <submittedName>
        <fullName evidence="11">Uncharacterized protein</fullName>
    </submittedName>
</protein>
<dbReference type="GO" id="GO:0030313">
    <property type="term" value="C:cell envelope"/>
    <property type="evidence" value="ECO:0007669"/>
    <property type="project" value="UniProtKB-SubCell"/>
</dbReference>
<keyword evidence="3" id="KW-0645">Protease</keyword>
<evidence type="ECO:0000259" key="9">
    <source>
        <dbReference type="Pfam" id="PF01551"/>
    </source>
</evidence>
<gene>
    <name evidence="11" type="ORF">A9404_07450</name>
</gene>
<evidence type="ECO:0000256" key="2">
    <source>
        <dbReference type="ARBA" id="ARBA00004196"/>
    </source>
</evidence>
<evidence type="ECO:0000256" key="4">
    <source>
        <dbReference type="ARBA" id="ARBA00022723"/>
    </source>
</evidence>
<feature type="domain" description="Csd3-like second N-terminal" evidence="10">
    <location>
        <begin position="210"/>
        <end position="328"/>
    </location>
</feature>
<dbReference type="Pfam" id="PF01551">
    <property type="entry name" value="Peptidase_M23"/>
    <property type="match status" value="1"/>
</dbReference>
<reference evidence="11 12" key="1">
    <citation type="submission" date="2016-06" db="EMBL/GenBank/DDBJ databases">
        <title>Insight into the functional genes involving in sulfur oxidation in Pearl River water.</title>
        <authorList>
            <person name="Luo J."/>
            <person name="Tan X."/>
            <person name="Lin W."/>
        </authorList>
    </citation>
    <scope>NUCLEOTIDE SEQUENCE [LARGE SCALE GENOMIC DNA]</scope>
    <source>
        <strain evidence="11 12">LS2</strain>
    </source>
</reference>
<dbReference type="InterPro" id="IPR011055">
    <property type="entry name" value="Dup_hybrid_motif"/>
</dbReference>
<dbReference type="InterPro" id="IPR016047">
    <property type="entry name" value="M23ase_b-sheet_dom"/>
</dbReference>
<dbReference type="EMBL" id="CP016027">
    <property type="protein sequence ID" value="ANJ67237.1"/>
    <property type="molecule type" value="Genomic_DNA"/>
</dbReference>
<dbReference type="RefSeq" id="WP_066099695.1">
    <property type="nucleotide sequence ID" value="NZ_CP016027.1"/>
</dbReference>
<evidence type="ECO:0000256" key="7">
    <source>
        <dbReference type="ARBA" id="ARBA00023049"/>
    </source>
</evidence>
<dbReference type="Gene3D" id="2.70.70.10">
    <property type="entry name" value="Glucose Permease (Domain IIA)"/>
    <property type="match status" value="1"/>
</dbReference>
<dbReference type="PANTHER" id="PTHR21666:SF288">
    <property type="entry name" value="CELL DIVISION PROTEIN YTFB"/>
    <property type="match status" value="1"/>
</dbReference>
<dbReference type="Proteomes" id="UP000078596">
    <property type="component" value="Chromosome"/>
</dbReference>
<comment type="cofactor">
    <cofactor evidence="1">
        <name>Zn(2+)</name>
        <dbReference type="ChEBI" id="CHEBI:29105"/>
    </cofactor>
</comment>
<dbReference type="Pfam" id="PF19425">
    <property type="entry name" value="Csd3_N2"/>
    <property type="match status" value="1"/>
</dbReference>
<evidence type="ECO:0000256" key="8">
    <source>
        <dbReference type="SAM" id="MobiDB-lite"/>
    </source>
</evidence>
<keyword evidence="4" id="KW-0479">Metal-binding</keyword>
<dbReference type="AlphaFoldDB" id="A0A191ZHA9"/>
<keyword evidence="7" id="KW-0482">Metalloprotease</keyword>
<dbReference type="STRING" id="1860122.A9404_07450"/>
<organism evidence="11 12">
    <name type="scientific">Halothiobacillus diazotrophicus</name>
    <dbReference type="NCBI Taxonomy" id="1860122"/>
    <lineage>
        <taxon>Bacteria</taxon>
        <taxon>Pseudomonadati</taxon>
        <taxon>Pseudomonadota</taxon>
        <taxon>Gammaproteobacteria</taxon>
        <taxon>Chromatiales</taxon>
        <taxon>Halothiobacillaceae</taxon>
        <taxon>Halothiobacillus</taxon>
    </lineage>
</organism>
<evidence type="ECO:0000313" key="12">
    <source>
        <dbReference type="Proteomes" id="UP000078596"/>
    </source>
</evidence>
<keyword evidence="5" id="KW-0378">Hydrolase</keyword>
<dbReference type="GO" id="GO:0004222">
    <property type="term" value="F:metalloendopeptidase activity"/>
    <property type="evidence" value="ECO:0007669"/>
    <property type="project" value="TreeGrafter"/>
</dbReference>
<dbReference type="GO" id="GO:0006508">
    <property type="term" value="P:proteolysis"/>
    <property type="evidence" value="ECO:0007669"/>
    <property type="project" value="UniProtKB-KW"/>
</dbReference>
<comment type="subcellular location">
    <subcellularLocation>
        <location evidence="2">Cell envelope</location>
    </subcellularLocation>
</comment>
<proteinExistence type="predicted"/>
<evidence type="ECO:0000256" key="1">
    <source>
        <dbReference type="ARBA" id="ARBA00001947"/>
    </source>
</evidence>
<evidence type="ECO:0000256" key="3">
    <source>
        <dbReference type="ARBA" id="ARBA00022670"/>
    </source>
</evidence>
<dbReference type="SUPFAM" id="SSF51261">
    <property type="entry name" value="Duplicated hybrid motif"/>
    <property type="match status" value="1"/>
</dbReference>